<evidence type="ECO:0000256" key="7">
    <source>
        <dbReference type="SAM" id="MobiDB-lite"/>
    </source>
</evidence>
<dbReference type="AlphaFoldDB" id="A0AAV9I5W7"/>
<evidence type="ECO:0000256" key="6">
    <source>
        <dbReference type="ARBA" id="ARBA00023242"/>
    </source>
</evidence>
<dbReference type="CDD" id="cd00067">
    <property type="entry name" value="GAL4"/>
    <property type="match status" value="1"/>
</dbReference>
<sequence>MASLANMQVGKRSNTGCRTCRRRHVKCDEARPTCHDCSRLKLKCEYGSPPLSKKQRKLRRDHAARSQPPKALAQAPGKTSRNVGGDLCGPLVSAQAAGWHAPETLLEPPTLDMSVAGDFAMMPNLFPSSLGFFDSLSIGPFMPPSPALDMHFDSAVLLASLPTLTSPTITEREALDYYHKERNFGFGSKSPSWSTHAILWETARMSPAVLHLLFAASQSEIGWRSGSPTHMLESAQNNCQLGSRFLDVEAAKGEVDPLVMFASFWFLHLHYRRPSSRQHVLVCELSHRMAEYIRAHKLHQVLIATGNRNPDWPAAKKALVARLMVWLFWTDTRARTLGDGGTMAKFLADTESQSALGDLYEMSKETLSLNWTQYPDDELVDDIKNSQPLDMIHDTWVLVQRVNNAADDMLPLSPEVGGEILLDIDRFGRRSAVRTLMRLTQSAAVVRDRMMLNSDWAAANYYALRIYHFRCSLTAEDESFSSSGSLEVADTVESLMMLLQRSLANQDTGQSDRLQWPLFWAGVETRDQFKQGFILLELKDQALNAALREIFQGQQTGVRLAMAEIRQVLQAPCVGVLDANVGI</sequence>
<dbReference type="PANTHER" id="PTHR37534:SF46">
    <property type="entry name" value="ZN(II)2CYS6 TRANSCRIPTION FACTOR (EUROFUNG)"/>
    <property type="match status" value="1"/>
</dbReference>
<evidence type="ECO:0000256" key="3">
    <source>
        <dbReference type="ARBA" id="ARBA00023015"/>
    </source>
</evidence>
<keyword evidence="10" id="KW-1185">Reference proteome</keyword>
<dbReference type="GO" id="GO:0008270">
    <property type="term" value="F:zinc ion binding"/>
    <property type="evidence" value="ECO:0007669"/>
    <property type="project" value="InterPro"/>
</dbReference>
<keyword evidence="2" id="KW-0862">Zinc</keyword>
<name>A0AAV9I5W7_9PEZI</name>
<keyword evidence="5" id="KW-0804">Transcription</keyword>
<dbReference type="PROSITE" id="PS00463">
    <property type="entry name" value="ZN2_CY6_FUNGAL_1"/>
    <property type="match status" value="1"/>
</dbReference>
<dbReference type="Proteomes" id="UP001321749">
    <property type="component" value="Unassembled WGS sequence"/>
</dbReference>
<dbReference type="InterPro" id="IPR001138">
    <property type="entry name" value="Zn2Cys6_DnaBD"/>
</dbReference>
<evidence type="ECO:0000313" key="10">
    <source>
        <dbReference type="Proteomes" id="UP001321749"/>
    </source>
</evidence>
<feature type="domain" description="Zn(2)-C6 fungal-type" evidence="8">
    <location>
        <begin position="16"/>
        <end position="46"/>
    </location>
</feature>
<dbReference type="InterPro" id="IPR036864">
    <property type="entry name" value="Zn2-C6_fun-type_DNA-bd_sf"/>
</dbReference>
<keyword evidence="3" id="KW-0805">Transcription regulation</keyword>
<dbReference type="Pfam" id="PF00172">
    <property type="entry name" value="Zn_clus"/>
    <property type="match status" value="1"/>
</dbReference>
<evidence type="ECO:0000256" key="1">
    <source>
        <dbReference type="ARBA" id="ARBA00004123"/>
    </source>
</evidence>
<dbReference type="PROSITE" id="PS50048">
    <property type="entry name" value="ZN2_CY6_FUNGAL_2"/>
    <property type="match status" value="1"/>
</dbReference>
<proteinExistence type="predicted"/>
<dbReference type="PANTHER" id="PTHR37534">
    <property type="entry name" value="TRANSCRIPTIONAL ACTIVATOR PROTEIN UGA3"/>
    <property type="match status" value="1"/>
</dbReference>
<dbReference type="EMBL" id="MU864928">
    <property type="protein sequence ID" value="KAK4467176.1"/>
    <property type="molecule type" value="Genomic_DNA"/>
</dbReference>
<evidence type="ECO:0000256" key="5">
    <source>
        <dbReference type="ARBA" id="ARBA00023163"/>
    </source>
</evidence>
<dbReference type="Gene3D" id="4.10.240.10">
    <property type="entry name" value="Zn(2)-C6 fungal-type DNA-binding domain"/>
    <property type="match status" value="1"/>
</dbReference>
<reference evidence="9" key="1">
    <citation type="journal article" date="2023" name="Mol. Phylogenet. Evol.">
        <title>Genome-scale phylogeny and comparative genomics of the fungal order Sordariales.</title>
        <authorList>
            <person name="Hensen N."/>
            <person name="Bonometti L."/>
            <person name="Westerberg I."/>
            <person name="Brannstrom I.O."/>
            <person name="Guillou S."/>
            <person name="Cros-Aarteil S."/>
            <person name="Calhoun S."/>
            <person name="Haridas S."/>
            <person name="Kuo A."/>
            <person name="Mondo S."/>
            <person name="Pangilinan J."/>
            <person name="Riley R."/>
            <person name="LaButti K."/>
            <person name="Andreopoulos B."/>
            <person name="Lipzen A."/>
            <person name="Chen C."/>
            <person name="Yan M."/>
            <person name="Daum C."/>
            <person name="Ng V."/>
            <person name="Clum A."/>
            <person name="Steindorff A."/>
            <person name="Ohm R.A."/>
            <person name="Martin F."/>
            <person name="Silar P."/>
            <person name="Natvig D.O."/>
            <person name="Lalanne C."/>
            <person name="Gautier V."/>
            <person name="Ament-Velasquez S.L."/>
            <person name="Kruys A."/>
            <person name="Hutchinson M.I."/>
            <person name="Powell A.J."/>
            <person name="Barry K."/>
            <person name="Miller A.N."/>
            <person name="Grigoriev I.V."/>
            <person name="Debuchy R."/>
            <person name="Gladieux P."/>
            <person name="Hiltunen Thoren M."/>
            <person name="Johannesson H."/>
        </authorList>
    </citation>
    <scope>NUCLEOTIDE SEQUENCE</scope>
    <source>
        <strain evidence="9">PSN324</strain>
    </source>
</reference>
<protein>
    <recommendedName>
        <fullName evidence="8">Zn(2)-C6 fungal-type domain-containing protein</fullName>
    </recommendedName>
</protein>
<evidence type="ECO:0000313" key="9">
    <source>
        <dbReference type="EMBL" id="KAK4467176.1"/>
    </source>
</evidence>
<keyword evidence="6" id="KW-0539">Nucleus</keyword>
<evidence type="ECO:0000259" key="8">
    <source>
        <dbReference type="PROSITE" id="PS50048"/>
    </source>
</evidence>
<evidence type="ECO:0000256" key="4">
    <source>
        <dbReference type="ARBA" id="ARBA00023125"/>
    </source>
</evidence>
<dbReference type="SMART" id="SM00066">
    <property type="entry name" value="GAL4"/>
    <property type="match status" value="1"/>
</dbReference>
<organism evidence="9 10">
    <name type="scientific">Cladorrhinum samala</name>
    <dbReference type="NCBI Taxonomy" id="585594"/>
    <lineage>
        <taxon>Eukaryota</taxon>
        <taxon>Fungi</taxon>
        <taxon>Dikarya</taxon>
        <taxon>Ascomycota</taxon>
        <taxon>Pezizomycotina</taxon>
        <taxon>Sordariomycetes</taxon>
        <taxon>Sordariomycetidae</taxon>
        <taxon>Sordariales</taxon>
        <taxon>Podosporaceae</taxon>
        <taxon>Cladorrhinum</taxon>
    </lineage>
</organism>
<comment type="subcellular location">
    <subcellularLocation>
        <location evidence="1">Nucleus</location>
    </subcellularLocation>
</comment>
<comment type="caution">
    <text evidence="9">The sequence shown here is derived from an EMBL/GenBank/DDBJ whole genome shotgun (WGS) entry which is preliminary data.</text>
</comment>
<feature type="compositionally biased region" description="Basic residues" evidence="7">
    <location>
        <begin position="53"/>
        <end position="62"/>
    </location>
</feature>
<evidence type="ECO:0000256" key="2">
    <source>
        <dbReference type="ARBA" id="ARBA00022833"/>
    </source>
</evidence>
<reference evidence="9" key="2">
    <citation type="submission" date="2023-06" db="EMBL/GenBank/DDBJ databases">
        <authorList>
            <consortium name="Lawrence Berkeley National Laboratory"/>
            <person name="Mondo S.J."/>
            <person name="Hensen N."/>
            <person name="Bonometti L."/>
            <person name="Westerberg I."/>
            <person name="Brannstrom I.O."/>
            <person name="Guillou S."/>
            <person name="Cros-Aarteil S."/>
            <person name="Calhoun S."/>
            <person name="Haridas S."/>
            <person name="Kuo A."/>
            <person name="Pangilinan J."/>
            <person name="Riley R."/>
            <person name="Labutti K."/>
            <person name="Andreopoulos B."/>
            <person name="Lipzen A."/>
            <person name="Chen C."/>
            <person name="Yanf M."/>
            <person name="Daum C."/>
            <person name="Ng V."/>
            <person name="Clum A."/>
            <person name="Steindorff A."/>
            <person name="Ohm R."/>
            <person name="Martin F."/>
            <person name="Silar P."/>
            <person name="Natvig D."/>
            <person name="Lalanne C."/>
            <person name="Gautier V."/>
            <person name="Ament-Velasquez S.L."/>
            <person name="Kruys A."/>
            <person name="Hutchinson M.I."/>
            <person name="Powell A.J."/>
            <person name="Barry K."/>
            <person name="Miller A.N."/>
            <person name="Grigoriev I.V."/>
            <person name="Debuchy R."/>
            <person name="Gladieux P."/>
            <person name="Thoren M.H."/>
            <person name="Johannesson H."/>
        </authorList>
    </citation>
    <scope>NUCLEOTIDE SEQUENCE</scope>
    <source>
        <strain evidence="9">PSN324</strain>
    </source>
</reference>
<dbReference type="GO" id="GO:0000981">
    <property type="term" value="F:DNA-binding transcription factor activity, RNA polymerase II-specific"/>
    <property type="evidence" value="ECO:0007669"/>
    <property type="project" value="InterPro"/>
</dbReference>
<dbReference type="InterPro" id="IPR021858">
    <property type="entry name" value="Fun_TF"/>
</dbReference>
<accession>A0AAV9I5W7</accession>
<dbReference type="SUPFAM" id="SSF57701">
    <property type="entry name" value="Zn2/Cys6 DNA-binding domain"/>
    <property type="match status" value="1"/>
</dbReference>
<keyword evidence="4" id="KW-0238">DNA-binding</keyword>
<feature type="region of interest" description="Disordered" evidence="7">
    <location>
        <begin position="51"/>
        <end position="84"/>
    </location>
</feature>
<dbReference type="Pfam" id="PF11951">
    <property type="entry name" value="Fungal_trans_2"/>
    <property type="match status" value="1"/>
</dbReference>
<gene>
    <name evidence="9" type="ORF">QBC42DRAFT_247076</name>
</gene>